<dbReference type="PANTHER" id="PTHR43020:SF2">
    <property type="entry name" value="MITOCHONDRIAL TRNA METHYLTHIOTRANSFERASE CDK5RAP1"/>
    <property type="match status" value="1"/>
</dbReference>
<dbReference type="InterPro" id="IPR013848">
    <property type="entry name" value="Methylthiotransferase_N"/>
</dbReference>
<evidence type="ECO:0000259" key="14">
    <source>
        <dbReference type="PROSITE" id="PS50926"/>
    </source>
</evidence>
<dbReference type="GO" id="GO:0005829">
    <property type="term" value="C:cytosol"/>
    <property type="evidence" value="ECO:0007669"/>
    <property type="project" value="TreeGrafter"/>
</dbReference>
<dbReference type="Pfam" id="PF04055">
    <property type="entry name" value="Radical_SAM"/>
    <property type="match status" value="1"/>
</dbReference>
<dbReference type="CDD" id="cd01335">
    <property type="entry name" value="Radical_SAM"/>
    <property type="match status" value="1"/>
</dbReference>
<keyword evidence="7 13" id="KW-0411">Iron-sulfur</keyword>
<dbReference type="HAMAP" id="MF_01864">
    <property type="entry name" value="tRNA_metthiotr_MiaB"/>
    <property type="match status" value="1"/>
</dbReference>
<evidence type="ECO:0000256" key="3">
    <source>
        <dbReference type="ARBA" id="ARBA00022679"/>
    </source>
</evidence>
<evidence type="ECO:0000256" key="6">
    <source>
        <dbReference type="ARBA" id="ARBA00023004"/>
    </source>
</evidence>
<sequence length="461" mass="51750">MEYQDFTELDRVIDEIGNYYDHVPAAYVHSFGCQQNVNDGEKIKGVLQQAGYSLTDRAEGADLVVFNTCAVREHAQQRVYGNIGALKPLKAANPKLLIAIGGCMVQQREVVDKLKQSYPYVDVVFGVNAIDRLPGLLAQRIRAKKRVLMDPAERYDIIENLPIHRDSTFKAWLPIMYGCDNFCSYCIVPFVRGRERSRTPEDILAEFRTLVQSGYREITLLGQNVNSYGKGLEKKIDFSDLLALLAEQEGDFRLRFMTSHPKDASRKLIDTIASHEKICKNLHLPVQSGSDRILVQMNRKYDVAQYKGLIDYAKRTVPEMTFSSDVMVGFPGETEEDFEQTVQLVREVRYIQLFTFIFSKRTGTKAALLEDDTPHAAKAQRINRLIKLQEEIAVEEAAALAGRSFKVLVEGPGRQPGQLAGRLDNNLVVEFEGDAALVGSFAQVKVTGSKGIYLQGGLEAR</sequence>
<dbReference type="SFLD" id="SFLDG01061">
    <property type="entry name" value="methylthiotransferase"/>
    <property type="match status" value="1"/>
</dbReference>
<keyword evidence="3 13" id="KW-0808">Transferase</keyword>
<dbReference type="GO" id="GO:0035597">
    <property type="term" value="F:tRNA-2-methylthio-N(6)-dimethylallyladenosine(37) synthase activity"/>
    <property type="evidence" value="ECO:0007669"/>
    <property type="project" value="UniProtKB-EC"/>
</dbReference>
<evidence type="ECO:0000313" key="18">
    <source>
        <dbReference type="Proteomes" id="UP000659630"/>
    </source>
</evidence>
<name>A0A923I863_9FIRM</name>
<feature type="binding site" evidence="13">
    <location>
        <position position="33"/>
    </location>
    <ligand>
        <name>[4Fe-4S] cluster</name>
        <dbReference type="ChEBI" id="CHEBI:49883"/>
        <label>1</label>
    </ligand>
</feature>
<evidence type="ECO:0000256" key="1">
    <source>
        <dbReference type="ARBA" id="ARBA00003234"/>
    </source>
</evidence>
<dbReference type="InterPro" id="IPR006638">
    <property type="entry name" value="Elp3/MiaA/NifB-like_rSAM"/>
</dbReference>
<feature type="binding site" evidence="13">
    <location>
        <position position="179"/>
    </location>
    <ligand>
        <name>[4Fe-4S] cluster</name>
        <dbReference type="ChEBI" id="CHEBI:49883"/>
        <label>2</label>
        <note>4Fe-4S-S-AdoMet</note>
    </ligand>
</feature>
<evidence type="ECO:0000256" key="13">
    <source>
        <dbReference type="HAMAP-Rule" id="MF_01864"/>
    </source>
</evidence>
<dbReference type="Gene3D" id="3.40.50.12160">
    <property type="entry name" value="Methylthiotransferase, N-terminal domain"/>
    <property type="match status" value="1"/>
</dbReference>
<feature type="domain" description="MTTase N-terminal" evidence="15">
    <location>
        <begin position="24"/>
        <end position="142"/>
    </location>
</feature>
<gene>
    <name evidence="13 17" type="primary">miaB</name>
    <name evidence="17" type="ORF">H8S23_00685</name>
</gene>
<dbReference type="NCBIfam" id="TIGR01574">
    <property type="entry name" value="miaB-methiolase"/>
    <property type="match status" value="1"/>
</dbReference>
<dbReference type="GO" id="GO:0051539">
    <property type="term" value="F:4 iron, 4 sulfur cluster binding"/>
    <property type="evidence" value="ECO:0007669"/>
    <property type="project" value="UniProtKB-UniRule"/>
</dbReference>
<comment type="cofactor">
    <cofactor evidence="13">
        <name>[4Fe-4S] cluster</name>
        <dbReference type="ChEBI" id="CHEBI:49883"/>
    </cofactor>
    <text evidence="13">Binds 2 [4Fe-4S] clusters. One cluster is coordinated with 3 cysteines and an exchangeable S-adenosyl-L-methionine.</text>
</comment>
<evidence type="ECO:0000256" key="4">
    <source>
        <dbReference type="ARBA" id="ARBA00022691"/>
    </source>
</evidence>
<comment type="subcellular location">
    <subcellularLocation>
        <location evidence="13">Cytoplasm</location>
    </subcellularLocation>
</comment>
<dbReference type="PROSITE" id="PS01278">
    <property type="entry name" value="MTTASE_RADICAL"/>
    <property type="match status" value="1"/>
</dbReference>
<comment type="subunit">
    <text evidence="13">Monomer.</text>
</comment>
<keyword evidence="13" id="KW-0819">tRNA processing</keyword>
<dbReference type="PROSITE" id="PS51449">
    <property type="entry name" value="MTTASE_N"/>
    <property type="match status" value="1"/>
</dbReference>
<comment type="similarity">
    <text evidence="13">Belongs to the methylthiotransferase family. MiaB subfamily.</text>
</comment>
<evidence type="ECO:0000256" key="5">
    <source>
        <dbReference type="ARBA" id="ARBA00022723"/>
    </source>
</evidence>
<evidence type="ECO:0000259" key="15">
    <source>
        <dbReference type="PROSITE" id="PS51449"/>
    </source>
</evidence>
<dbReference type="InterPro" id="IPR006463">
    <property type="entry name" value="MiaB_methiolase"/>
</dbReference>
<dbReference type="InterPro" id="IPR020612">
    <property type="entry name" value="Methylthiotransferase_CS"/>
</dbReference>
<proteinExistence type="inferred from homology"/>
<dbReference type="InterPro" id="IPR002792">
    <property type="entry name" value="TRAM_dom"/>
</dbReference>
<feature type="binding site" evidence="13">
    <location>
        <position position="69"/>
    </location>
    <ligand>
        <name>[4Fe-4S] cluster</name>
        <dbReference type="ChEBI" id="CHEBI:49883"/>
        <label>1</label>
    </ligand>
</feature>
<organism evidence="17 18">
    <name type="scientific">Anaerofilum hominis</name>
    <dbReference type="NCBI Taxonomy" id="2763016"/>
    <lineage>
        <taxon>Bacteria</taxon>
        <taxon>Bacillati</taxon>
        <taxon>Bacillota</taxon>
        <taxon>Clostridia</taxon>
        <taxon>Eubacteriales</taxon>
        <taxon>Oscillospiraceae</taxon>
        <taxon>Anaerofilum</taxon>
    </lineage>
</organism>
<evidence type="ECO:0000256" key="10">
    <source>
        <dbReference type="ARBA" id="ARBA00068570"/>
    </source>
</evidence>
<comment type="caution">
    <text evidence="17">The sequence shown here is derived from an EMBL/GenBank/DDBJ whole genome shotgun (WGS) entry which is preliminary data.</text>
</comment>
<dbReference type="InterPro" id="IPR023404">
    <property type="entry name" value="rSAM_horseshoe"/>
</dbReference>
<dbReference type="Pfam" id="PF01938">
    <property type="entry name" value="TRAM"/>
    <property type="match status" value="1"/>
</dbReference>
<dbReference type="PROSITE" id="PS50926">
    <property type="entry name" value="TRAM"/>
    <property type="match status" value="1"/>
</dbReference>
<dbReference type="InterPro" id="IPR007197">
    <property type="entry name" value="rSAM"/>
</dbReference>
<dbReference type="SMART" id="SM00729">
    <property type="entry name" value="Elp3"/>
    <property type="match status" value="1"/>
</dbReference>
<dbReference type="PROSITE" id="PS51918">
    <property type="entry name" value="RADICAL_SAM"/>
    <property type="match status" value="1"/>
</dbReference>
<feature type="binding site" evidence="13">
    <location>
        <position position="186"/>
    </location>
    <ligand>
        <name>[4Fe-4S] cluster</name>
        <dbReference type="ChEBI" id="CHEBI:49883"/>
        <label>2</label>
        <note>4Fe-4S-S-AdoMet</note>
    </ligand>
</feature>
<feature type="domain" description="Radical SAM core" evidence="16">
    <location>
        <begin position="165"/>
        <end position="395"/>
    </location>
</feature>
<dbReference type="SFLD" id="SFLDS00029">
    <property type="entry name" value="Radical_SAM"/>
    <property type="match status" value="1"/>
</dbReference>
<comment type="function">
    <text evidence="1 13">Catalyzes the methylthiolation of N6-(dimethylallyl)adenosine (i(6)A), leading to the formation of 2-methylthio-N6-(dimethylallyl)adenosine (ms(2)i(6)A) at position 37 in tRNAs that read codons beginning with uridine.</text>
</comment>
<keyword evidence="18" id="KW-1185">Reference proteome</keyword>
<evidence type="ECO:0000256" key="7">
    <source>
        <dbReference type="ARBA" id="ARBA00023014"/>
    </source>
</evidence>
<dbReference type="RefSeq" id="WP_186886395.1">
    <property type="nucleotide sequence ID" value="NZ_JACONZ010000001.1"/>
</dbReference>
<dbReference type="SFLD" id="SFLDF00273">
    <property type="entry name" value="(dimethylallyl)adenosine_tRNA"/>
    <property type="match status" value="1"/>
</dbReference>
<dbReference type="NCBIfam" id="TIGR00089">
    <property type="entry name" value="MiaB/RimO family radical SAM methylthiotransferase"/>
    <property type="match status" value="1"/>
</dbReference>
<dbReference type="Pfam" id="PF00919">
    <property type="entry name" value="UPF0004"/>
    <property type="match status" value="1"/>
</dbReference>
<comment type="catalytic activity">
    <reaction evidence="9 13">
        <text>N(6)-dimethylallyladenosine(37) in tRNA + (sulfur carrier)-SH + AH2 + 2 S-adenosyl-L-methionine = 2-methylsulfanyl-N(6)-dimethylallyladenosine(37) in tRNA + (sulfur carrier)-H + 5'-deoxyadenosine + L-methionine + A + S-adenosyl-L-homocysteine + 2 H(+)</text>
        <dbReference type="Rhea" id="RHEA:37067"/>
        <dbReference type="Rhea" id="RHEA-COMP:10375"/>
        <dbReference type="Rhea" id="RHEA-COMP:10376"/>
        <dbReference type="Rhea" id="RHEA-COMP:14737"/>
        <dbReference type="Rhea" id="RHEA-COMP:14739"/>
        <dbReference type="ChEBI" id="CHEBI:13193"/>
        <dbReference type="ChEBI" id="CHEBI:15378"/>
        <dbReference type="ChEBI" id="CHEBI:17319"/>
        <dbReference type="ChEBI" id="CHEBI:17499"/>
        <dbReference type="ChEBI" id="CHEBI:29917"/>
        <dbReference type="ChEBI" id="CHEBI:57844"/>
        <dbReference type="ChEBI" id="CHEBI:57856"/>
        <dbReference type="ChEBI" id="CHEBI:59789"/>
        <dbReference type="ChEBI" id="CHEBI:64428"/>
        <dbReference type="ChEBI" id="CHEBI:74415"/>
        <dbReference type="ChEBI" id="CHEBI:74417"/>
        <dbReference type="EC" id="2.8.4.3"/>
    </reaction>
</comment>
<keyword evidence="4 13" id="KW-0949">S-adenosyl-L-methionine</keyword>
<dbReference type="FunFam" id="3.40.50.12160:FF:000003">
    <property type="entry name" value="CDK5 regulatory subunit-associated protein 1"/>
    <property type="match status" value="1"/>
</dbReference>
<feature type="binding site" evidence="13">
    <location>
        <position position="103"/>
    </location>
    <ligand>
        <name>[4Fe-4S] cluster</name>
        <dbReference type="ChEBI" id="CHEBI:49883"/>
        <label>1</label>
    </ligand>
</feature>
<dbReference type="Proteomes" id="UP000659630">
    <property type="component" value="Unassembled WGS sequence"/>
</dbReference>
<evidence type="ECO:0000259" key="16">
    <source>
        <dbReference type="PROSITE" id="PS51918"/>
    </source>
</evidence>
<dbReference type="EC" id="2.8.4.3" evidence="8 13"/>
<dbReference type="SFLD" id="SFLDG01082">
    <property type="entry name" value="B12-binding_domain_containing"/>
    <property type="match status" value="1"/>
</dbReference>
<evidence type="ECO:0000313" key="17">
    <source>
        <dbReference type="EMBL" id="MBC5580018.1"/>
    </source>
</evidence>
<accession>A0A923I863</accession>
<dbReference type="InterPro" id="IPR005839">
    <property type="entry name" value="Methylthiotransferase"/>
</dbReference>
<dbReference type="InterPro" id="IPR058240">
    <property type="entry name" value="rSAM_sf"/>
</dbReference>
<dbReference type="PANTHER" id="PTHR43020">
    <property type="entry name" value="CDK5 REGULATORY SUBUNIT-ASSOCIATED PROTEIN 1"/>
    <property type="match status" value="1"/>
</dbReference>
<protein>
    <recommendedName>
        <fullName evidence="10 13">tRNA-2-methylthio-N(6)-dimethylallyladenosine synthase</fullName>
        <ecNumber evidence="8 13">2.8.4.3</ecNumber>
    </recommendedName>
    <alternativeName>
        <fullName evidence="12 13">(Dimethylallyl)adenosine tRNA methylthiotransferase MiaB</fullName>
    </alternativeName>
    <alternativeName>
        <fullName evidence="11 13">tRNA-i(6)A37 methylthiotransferase</fullName>
    </alternativeName>
</protein>
<evidence type="ECO:0000256" key="8">
    <source>
        <dbReference type="ARBA" id="ARBA00033765"/>
    </source>
</evidence>
<evidence type="ECO:0000256" key="11">
    <source>
        <dbReference type="ARBA" id="ARBA00080698"/>
    </source>
</evidence>
<keyword evidence="5 13" id="KW-0479">Metal-binding</keyword>
<evidence type="ECO:0000256" key="12">
    <source>
        <dbReference type="ARBA" id="ARBA00081141"/>
    </source>
</evidence>
<evidence type="ECO:0000256" key="9">
    <source>
        <dbReference type="ARBA" id="ARBA00051425"/>
    </source>
</evidence>
<evidence type="ECO:0000256" key="2">
    <source>
        <dbReference type="ARBA" id="ARBA00022485"/>
    </source>
</evidence>
<dbReference type="InterPro" id="IPR038135">
    <property type="entry name" value="Methylthiotransferase_N_sf"/>
</dbReference>
<keyword evidence="6 13" id="KW-0408">Iron</keyword>
<dbReference type="GO" id="GO:0046872">
    <property type="term" value="F:metal ion binding"/>
    <property type="evidence" value="ECO:0007669"/>
    <property type="project" value="UniProtKB-KW"/>
</dbReference>
<dbReference type="FunFam" id="3.80.30.20:FF:000001">
    <property type="entry name" value="tRNA-2-methylthio-N(6)-dimethylallyladenosine synthase 2"/>
    <property type="match status" value="1"/>
</dbReference>
<dbReference type="AlphaFoldDB" id="A0A923I863"/>
<reference evidence="17" key="1">
    <citation type="submission" date="2020-08" db="EMBL/GenBank/DDBJ databases">
        <title>Genome public.</title>
        <authorList>
            <person name="Liu C."/>
            <person name="Sun Q."/>
        </authorList>
    </citation>
    <scope>NUCLEOTIDE SEQUENCE</scope>
    <source>
        <strain evidence="17">BX8</strain>
    </source>
</reference>
<keyword evidence="2 13" id="KW-0004">4Fe-4S</keyword>
<dbReference type="EMBL" id="JACONZ010000001">
    <property type="protein sequence ID" value="MBC5580018.1"/>
    <property type="molecule type" value="Genomic_DNA"/>
</dbReference>
<feature type="binding site" evidence="13">
    <location>
        <position position="183"/>
    </location>
    <ligand>
        <name>[4Fe-4S] cluster</name>
        <dbReference type="ChEBI" id="CHEBI:49883"/>
        <label>2</label>
        <note>4Fe-4S-S-AdoMet</note>
    </ligand>
</feature>
<keyword evidence="13" id="KW-0963">Cytoplasm</keyword>
<dbReference type="SUPFAM" id="SSF102114">
    <property type="entry name" value="Radical SAM enzymes"/>
    <property type="match status" value="1"/>
</dbReference>
<dbReference type="Gene3D" id="3.80.30.20">
    <property type="entry name" value="tm_1862 like domain"/>
    <property type="match status" value="1"/>
</dbReference>
<feature type="domain" description="TRAM" evidence="14">
    <location>
        <begin position="398"/>
        <end position="460"/>
    </location>
</feature>